<feature type="transmembrane region" description="Helical" evidence="5">
    <location>
        <begin position="206"/>
        <end position="224"/>
    </location>
</feature>
<name>A0A7R9MP88_9ACAR</name>
<feature type="transmembrane region" description="Helical" evidence="5">
    <location>
        <begin position="172"/>
        <end position="194"/>
    </location>
</feature>
<dbReference type="OrthoDB" id="288203at2759"/>
<sequence length="330" mass="36346">MGYCLIAHVPPIYGLYSAFFPALFYTLFGTGFHSAFGPFAIVSGVMTGDIVTQVMTQLGKDVEQNNQIKGYSFVGPLAASTSDDFPGLLTIDVAIMVGMIIGIYIFMFGVFQLGFISNFMSEELISGFTTSASVIVFVSQLPYLLGVDYKHFSGPFNLYYTLEEVFTRLEEINFTSLTITGICLAILLFFKLVVNRFTTRTRIKTPFPIELFVVIGGTIVSHVMELRKEPYNVRIVGQIGNNFPTPMSPNWKLFPIMWEKCIATAIVGYTITLSVGKIYGKKHGYKVDPNQEMIAMGAANMISSTFQCIPCAASLPRSALQETAGGKTQV</sequence>
<feature type="transmembrane region" description="Helical" evidence="5">
    <location>
        <begin position="256"/>
        <end position="276"/>
    </location>
</feature>
<dbReference type="PANTHER" id="PTHR11814">
    <property type="entry name" value="SULFATE TRANSPORTER"/>
    <property type="match status" value="1"/>
</dbReference>
<evidence type="ECO:0000256" key="2">
    <source>
        <dbReference type="ARBA" id="ARBA00022692"/>
    </source>
</evidence>
<feature type="transmembrane region" description="Helical" evidence="5">
    <location>
        <begin position="12"/>
        <end position="36"/>
    </location>
</feature>
<gene>
    <name evidence="7" type="ORF">ONB1V03_LOCUS20081</name>
</gene>
<dbReference type="EMBL" id="OC947832">
    <property type="protein sequence ID" value="CAD7663523.1"/>
    <property type="molecule type" value="Genomic_DNA"/>
</dbReference>
<dbReference type="Proteomes" id="UP000728032">
    <property type="component" value="Unassembled WGS sequence"/>
</dbReference>
<dbReference type="InterPro" id="IPR001902">
    <property type="entry name" value="SLC26A/SulP_fam"/>
</dbReference>
<keyword evidence="8" id="KW-1185">Reference proteome</keyword>
<keyword evidence="4 5" id="KW-0472">Membrane</keyword>
<protein>
    <recommendedName>
        <fullName evidence="6">SLC26A/SulP transporter domain-containing protein</fullName>
    </recommendedName>
</protein>
<accession>A0A7R9MP88</accession>
<dbReference type="GO" id="GO:0016020">
    <property type="term" value="C:membrane"/>
    <property type="evidence" value="ECO:0007669"/>
    <property type="project" value="UniProtKB-SubCell"/>
</dbReference>
<keyword evidence="3 5" id="KW-1133">Transmembrane helix</keyword>
<feature type="transmembrane region" description="Helical" evidence="5">
    <location>
        <begin position="93"/>
        <end position="117"/>
    </location>
</feature>
<dbReference type="Pfam" id="PF00916">
    <property type="entry name" value="Sulfate_transp"/>
    <property type="match status" value="1"/>
</dbReference>
<keyword evidence="2 5" id="KW-0812">Transmembrane</keyword>
<reference evidence="7" key="1">
    <citation type="submission" date="2020-11" db="EMBL/GenBank/DDBJ databases">
        <authorList>
            <person name="Tran Van P."/>
        </authorList>
    </citation>
    <scope>NUCLEOTIDE SEQUENCE</scope>
</reference>
<feature type="domain" description="SLC26A/SulP transporter" evidence="6">
    <location>
        <begin position="1"/>
        <end position="330"/>
    </location>
</feature>
<proteinExistence type="predicted"/>
<evidence type="ECO:0000256" key="4">
    <source>
        <dbReference type="ARBA" id="ARBA00023136"/>
    </source>
</evidence>
<evidence type="ECO:0000259" key="6">
    <source>
        <dbReference type="Pfam" id="PF00916"/>
    </source>
</evidence>
<dbReference type="EMBL" id="CAJPVJ010033007">
    <property type="protein sequence ID" value="CAG2180660.1"/>
    <property type="molecule type" value="Genomic_DNA"/>
</dbReference>
<feature type="non-terminal residue" evidence="7">
    <location>
        <position position="330"/>
    </location>
</feature>
<organism evidence="7">
    <name type="scientific">Oppiella nova</name>
    <dbReference type="NCBI Taxonomy" id="334625"/>
    <lineage>
        <taxon>Eukaryota</taxon>
        <taxon>Metazoa</taxon>
        <taxon>Ecdysozoa</taxon>
        <taxon>Arthropoda</taxon>
        <taxon>Chelicerata</taxon>
        <taxon>Arachnida</taxon>
        <taxon>Acari</taxon>
        <taxon>Acariformes</taxon>
        <taxon>Sarcoptiformes</taxon>
        <taxon>Oribatida</taxon>
        <taxon>Brachypylina</taxon>
        <taxon>Oppioidea</taxon>
        <taxon>Oppiidae</taxon>
        <taxon>Oppiella</taxon>
    </lineage>
</organism>
<dbReference type="InterPro" id="IPR011547">
    <property type="entry name" value="SLC26A/SulP_dom"/>
</dbReference>
<feature type="transmembrane region" description="Helical" evidence="5">
    <location>
        <begin position="124"/>
        <end position="145"/>
    </location>
</feature>
<comment type="subcellular location">
    <subcellularLocation>
        <location evidence="1">Membrane</location>
        <topology evidence="1">Multi-pass membrane protein</topology>
    </subcellularLocation>
</comment>
<evidence type="ECO:0000256" key="1">
    <source>
        <dbReference type="ARBA" id="ARBA00004141"/>
    </source>
</evidence>
<dbReference type="AlphaFoldDB" id="A0A7R9MP88"/>
<evidence type="ECO:0000256" key="5">
    <source>
        <dbReference type="SAM" id="Phobius"/>
    </source>
</evidence>
<evidence type="ECO:0000313" key="8">
    <source>
        <dbReference type="Proteomes" id="UP000728032"/>
    </source>
</evidence>
<evidence type="ECO:0000256" key="3">
    <source>
        <dbReference type="ARBA" id="ARBA00022989"/>
    </source>
</evidence>
<evidence type="ECO:0000313" key="7">
    <source>
        <dbReference type="EMBL" id="CAD7663523.1"/>
    </source>
</evidence>
<dbReference type="GO" id="GO:0055085">
    <property type="term" value="P:transmembrane transport"/>
    <property type="evidence" value="ECO:0007669"/>
    <property type="project" value="InterPro"/>
</dbReference>